<dbReference type="InterPro" id="IPR002213">
    <property type="entry name" value="UDP_glucos_trans"/>
</dbReference>
<dbReference type="Gene3D" id="3.40.50.2000">
    <property type="entry name" value="Glycogen Phosphorylase B"/>
    <property type="match status" value="2"/>
</dbReference>
<accession>A0A6J1EIA5</accession>
<dbReference type="CDD" id="cd03784">
    <property type="entry name" value="GT1_Gtf-like"/>
    <property type="match status" value="1"/>
</dbReference>
<dbReference type="PROSITE" id="PS00375">
    <property type="entry name" value="UDPGT"/>
    <property type="match status" value="1"/>
</dbReference>
<comment type="similarity">
    <text evidence="2 6">Belongs to the UDP-glycosyltransferase family.</text>
</comment>
<comment type="catalytic activity">
    <reaction evidence="5">
        <text>mogrol + UDP-alpha-D-glucose = mogroside IE + UDP + H(+)</text>
        <dbReference type="Rhea" id="RHEA:52044"/>
        <dbReference type="ChEBI" id="CHEBI:15378"/>
        <dbReference type="ChEBI" id="CHEBI:58223"/>
        <dbReference type="ChEBI" id="CHEBI:58885"/>
        <dbReference type="ChEBI" id="CHEBI:138974"/>
        <dbReference type="ChEBI" id="CHEBI:138975"/>
        <dbReference type="EC" id="2.4.1.350"/>
    </reaction>
    <physiologicalReaction direction="left-to-right" evidence="5">
        <dbReference type="Rhea" id="RHEA:52045"/>
    </physiologicalReaction>
</comment>
<organism evidence="8 9">
    <name type="scientific">Cucurbita moschata</name>
    <name type="common">Winter crookneck squash</name>
    <name type="synonym">Cucurbita pepo var. moschata</name>
    <dbReference type="NCBI Taxonomy" id="3662"/>
    <lineage>
        <taxon>Eukaryota</taxon>
        <taxon>Viridiplantae</taxon>
        <taxon>Streptophyta</taxon>
        <taxon>Embryophyta</taxon>
        <taxon>Tracheophyta</taxon>
        <taxon>Spermatophyta</taxon>
        <taxon>Magnoliopsida</taxon>
        <taxon>eudicotyledons</taxon>
        <taxon>Gunneridae</taxon>
        <taxon>Pentapetalae</taxon>
        <taxon>rosids</taxon>
        <taxon>fabids</taxon>
        <taxon>Cucurbitales</taxon>
        <taxon>Cucurbitaceae</taxon>
        <taxon>Cucurbiteae</taxon>
        <taxon>Cucurbita</taxon>
    </lineage>
</organism>
<gene>
    <name evidence="9" type="primary">LOC111434486</name>
</gene>
<dbReference type="InterPro" id="IPR035595">
    <property type="entry name" value="UDP_glycos_trans_CS"/>
</dbReference>
<dbReference type="GeneID" id="111434486"/>
<dbReference type="PANTHER" id="PTHR11926">
    <property type="entry name" value="GLUCOSYL/GLUCURONOSYL TRANSFERASES"/>
    <property type="match status" value="1"/>
</dbReference>
<evidence type="ECO:0000256" key="6">
    <source>
        <dbReference type="RuleBase" id="RU003718"/>
    </source>
</evidence>
<dbReference type="RefSeq" id="XP_022927666.1">
    <property type="nucleotide sequence ID" value="XM_023071898.1"/>
</dbReference>
<dbReference type="PANTHER" id="PTHR11926:SF986">
    <property type="entry name" value="UDP-GLYCOSYLTRANSFERASE 84A1"/>
    <property type="match status" value="1"/>
</dbReference>
<reference evidence="9" key="1">
    <citation type="submission" date="2025-08" db="UniProtKB">
        <authorList>
            <consortium name="RefSeq"/>
        </authorList>
    </citation>
    <scope>IDENTIFICATION</scope>
    <source>
        <tissue evidence="9">Young leaves</tissue>
    </source>
</reference>
<evidence type="ECO:0000313" key="8">
    <source>
        <dbReference type="Proteomes" id="UP000504609"/>
    </source>
</evidence>
<evidence type="ECO:0000256" key="2">
    <source>
        <dbReference type="ARBA" id="ARBA00009995"/>
    </source>
</evidence>
<comment type="pathway">
    <text evidence="1">Secondary metabolite biosynthesis; terpenoid biosynthesis.</text>
</comment>
<dbReference type="GO" id="GO:0080043">
    <property type="term" value="F:quercetin 3-O-glucosyltransferase activity"/>
    <property type="evidence" value="ECO:0007669"/>
    <property type="project" value="TreeGrafter"/>
</dbReference>
<sequence>MPISSYPHPSKSAMTNSQEAPCHVFLVCYPGQGHINPTLRLAKKLAAEGLLVTISTAVHFGKTLQKAGSIGAGDCPTPVGNGFIRFEFFEDGLQELNPKDVNLERVVYQIELFGRPSLAGLIKNQTAENRPVSCLIVNPFLPWTCEVAKELEIPCAILWVQSCAVFSIYYHCFHKSVPFPSELEPKIDVQLPIMSLLKNDEIPSFLHPNNIYGVLGNVLLSQFSKLSIPFCILMDTFDELEKDIINYISKIIPLKPIGPLFLNPQNLETEVSGDCLKAEDCMEWLNSKPPQSVVYVSFGSIVHLKQEQINELAYGLCNSGFSFLWVMKPPDDVYGLKGHVLPEGVMEKAGERGKVVQWSSQERVLSHESVGCFMTHCGWNSSVEAIGTGVPVVAFPQWGDQVTNAKFLVEDYGVGVRLSRGAEANELISRDEIVRCISEVMTRDGSGGEFRRNGLKLKQAAAAAVVDGGSSHHNIQEFVDEIKKRCLRGEF</sequence>
<dbReference type="FunFam" id="3.40.50.2000:FF:000019">
    <property type="entry name" value="Glycosyltransferase"/>
    <property type="match status" value="1"/>
</dbReference>
<dbReference type="AlphaFoldDB" id="A0A6J1EIA5"/>
<evidence type="ECO:0000256" key="7">
    <source>
        <dbReference type="RuleBase" id="RU362057"/>
    </source>
</evidence>
<name>A0A6J1EIA5_CUCMO</name>
<proteinExistence type="inferred from homology"/>
<dbReference type="Pfam" id="PF00201">
    <property type="entry name" value="UDPGT"/>
    <property type="match status" value="1"/>
</dbReference>
<dbReference type="GO" id="GO:0080044">
    <property type="term" value="F:quercetin 7-O-glucosyltransferase activity"/>
    <property type="evidence" value="ECO:0007669"/>
    <property type="project" value="TreeGrafter"/>
</dbReference>
<dbReference type="EC" id="2.4.1.-" evidence="7"/>
<evidence type="ECO:0000313" key="9">
    <source>
        <dbReference type="RefSeq" id="XP_022927666.1"/>
    </source>
</evidence>
<dbReference type="Proteomes" id="UP000504609">
    <property type="component" value="Unplaced"/>
</dbReference>
<dbReference type="SUPFAM" id="SSF53756">
    <property type="entry name" value="UDP-Glycosyltransferase/glycogen phosphorylase"/>
    <property type="match status" value="1"/>
</dbReference>
<protein>
    <recommendedName>
        <fullName evidence="7">Glycosyltransferase</fullName>
        <ecNumber evidence="7">2.4.1.-</ecNumber>
    </recommendedName>
</protein>
<dbReference type="KEGG" id="cmos:111434486"/>
<evidence type="ECO:0000256" key="4">
    <source>
        <dbReference type="ARBA" id="ARBA00022679"/>
    </source>
</evidence>
<evidence type="ECO:0000256" key="3">
    <source>
        <dbReference type="ARBA" id="ARBA00022676"/>
    </source>
</evidence>
<evidence type="ECO:0000256" key="5">
    <source>
        <dbReference type="ARBA" id="ARBA00050692"/>
    </source>
</evidence>
<keyword evidence="8" id="KW-1185">Reference proteome</keyword>
<evidence type="ECO:0000256" key="1">
    <source>
        <dbReference type="ARBA" id="ARBA00004721"/>
    </source>
</evidence>
<keyword evidence="4 6" id="KW-0808">Transferase</keyword>
<keyword evidence="3 6" id="KW-0328">Glycosyltransferase</keyword>